<feature type="region of interest" description="Disordered" evidence="1">
    <location>
        <begin position="1"/>
        <end position="48"/>
    </location>
</feature>
<dbReference type="OrthoDB" id="722566at2759"/>
<dbReference type="GO" id="GO:0016567">
    <property type="term" value="P:protein ubiquitination"/>
    <property type="evidence" value="ECO:0007669"/>
    <property type="project" value="UniProtKB-UniPathway"/>
</dbReference>
<keyword evidence="3" id="KW-1185">Reference proteome</keyword>
<dbReference type="Pfam" id="PF12014">
    <property type="entry name" value="Cyclin_D1_bind"/>
    <property type="match status" value="1"/>
</dbReference>
<accession>A0A6A6NLJ4</accession>
<evidence type="ECO:0000313" key="2">
    <source>
        <dbReference type="EMBL" id="KAF2452357.1"/>
    </source>
</evidence>
<proteinExistence type="predicted"/>
<gene>
    <name evidence="2" type="ORF">BDY21DRAFT_359516</name>
</gene>
<evidence type="ECO:0000256" key="1">
    <source>
        <dbReference type="SAM" id="MobiDB-lite"/>
    </source>
</evidence>
<reference evidence="2" key="1">
    <citation type="journal article" date="2020" name="Stud. Mycol.">
        <title>101 Dothideomycetes genomes: a test case for predicting lifestyles and emergence of pathogens.</title>
        <authorList>
            <person name="Haridas S."/>
            <person name="Albert R."/>
            <person name="Binder M."/>
            <person name="Bloem J."/>
            <person name="Labutti K."/>
            <person name="Salamov A."/>
            <person name="Andreopoulos B."/>
            <person name="Baker S."/>
            <person name="Barry K."/>
            <person name="Bills G."/>
            <person name="Bluhm B."/>
            <person name="Cannon C."/>
            <person name="Castanera R."/>
            <person name="Culley D."/>
            <person name="Daum C."/>
            <person name="Ezra D."/>
            <person name="Gonzalez J."/>
            <person name="Henrissat B."/>
            <person name="Kuo A."/>
            <person name="Liang C."/>
            <person name="Lipzen A."/>
            <person name="Lutzoni F."/>
            <person name="Magnuson J."/>
            <person name="Mondo S."/>
            <person name="Nolan M."/>
            <person name="Ohm R."/>
            <person name="Pangilinan J."/>
            <person name="Park H.-J."/>
            <person name="Ramirez L."/>
            <person name="Alfaro M."/>
            <person name="Sun H."/>
            <person name="Tritt A."/>
            <person name="Yoshinaga Y."/>
            <person name="Zwiers L.-H."/>
            <person name="Turgeon B."/>
            <person name="Goodwin S."/>
            <person name="Spatafora J."/>
            <person name="Crous P."/>
            <person name="Grigoriev I."/>
        </authorList>
    </citation>
    <scope>NUCLEOTIDE SEQUENCE</scope>
    <source>
        <strain evidence="2">ATCC 16933</strain>
    </source>
</reference>
<dbReference type="EMBL" id="MU001711">
    <property type="protein sequence ID" value="KAF2452357.1"/>
    <property type="molecule type" value="Genomic_DNA"/>
</dbReference>
<sequence>MQPDEPAPLPEGVAEAIAEGSWNHGGGEREDATGADSGGAEPPYQGRLEAVKLTGDPNVPRGEYTWIAPDIGRGGLIRTATEEPFNGARIVKCAGHIAARDFRDDKYIPSQLIMVSHNHLAQYWEEFGHISFLRRVDLDEVPRTRGSMLL</sequence>
<protein>
    <submittedName>
        <fullName evidence="2">Uncharacterized protein</fullName>
    </submittedName>
</protein>
<evidence type="ECO:0000313" key="3">
    <source>
        <dbReference type="Proteomes" id="UP000799766"/>
    </source>
</evidence>
<organism evidence="2 3">
    <name type="scientific">Lineolata rhizophorae</name>
    <dbReference type="NCBI Taxonomy" id="578093"/>
    <lineage>
        <taxon>Eukaryota</taxon>
        <taxon>Fungi</taxon>
        <taxon>Dikarya</taxon>
        <taxon>Ascomycota</taxon>
        <taxon>Pezizomycotina</taxon>
        <taxon>Dothideomycetes</taxon>
        <taxon>Dothideomycetes incertae sedis</taxon>
        <taxon>Lineolatales</taxon>
        <taxon>Lineolataceae</taxon>
        <taxon>Lineolata</taxon>
    </lineage>
</organism>
<dbReference type="UniPathway" id="UPA00143"/>
<dbReference type="Proteomes" id="UP000799766">
    <property type="component" value="Unassembled WGS sequence"/>
</dbReference>
<dbReference type="AlphaFoldDB" id="A0A6A6NLJ4"/>
<name>A0A6A6NLJ4_9PEZI</name>